<dbReference type="RefSeq" id="WP_077997676.1">
    <property type="nucleotide sequence ID" value="NZ_CP019794.1"/>
</dbReference>
<reference evidence="2 3" key="1">
    <citation type="submission" date="2017-03" db="EMBL/GenBank/DDBJ databases">
        <title>Paenibacillus larvae genome sequencing.</title>
        <authorList>
            <person name="Dingman D.W."/>
        </authorList>
    </citation>
    <scope>NUCLEOTIDE SEQUENCE [LARGE SCALE GENOMIC DNA]</scope>
    <source>
        <strain evidence="2 3">SAG 10367</strain>
    </source>
</reference>
<accession>A0A1U9YUU0</accession>
<proteinExistence type="inferred from homology"/>
<name>A0A1U9YUU0_9BACL</name>
<comment type="similarity">
    <text evidence="1">Belongs to the UDP-N-acetylglucosamine 2-epimerase family.</text>
</comment>
<organism evidence="2 3">
    <name type="scientific">Paenibacillus larvae subsp. pulvifaciens</name>
    <dbReference type="NCBI Taxonomy" id="1477"/>
    <lineage>
        <taxon>Bacteria</taxon>
        <taxon>Bacillati</taxon>
        <taxon>Bacillota</taxon>
        <taxon>Bacilli</taxon>
        <taxon>Bacillales</taxon>
        <taxon>Paenibacillaceae</taxon>
        <taxon>Paenibacillus</taxon>
    </lineage>
</organism>
<evidence type="ECO:0000313" key="3">
    <source>
        <dbReference type="Proteomes" id="UP000192727"/>
    </source>
</evidence>
<evidence type="ECO:0000313" key="2">
    <source>
        <dbReference type="EMBL" id="ARF70346.1"/>
    </source>
</evidence>
<protein>
    <submittedName>
        <fullName evidence="2">Uncharacterized protein</fullName>
    </submittedName>
</protein>
<dbReference type="Proteomes" id="UP000192727">
    <property type="component" value="Chromosome"/>
</dbReference>
<gene>
    <name evidence="2" type="ORF">B7C51_00790</name>
</gene>
<dbReference type="AlphaFoldDB" id="A0A1U9YUU0"/>
<dbReference type="Pfam" id="PF02350">
    <property type="entry name" value="Epimerase_2"/>
    <property type="match status" value="1"/>
</dbReference>
<sequence>MQEEAASLGIPLLVTRETTERPEGIEAGTLALVGTQEKYLCKNESFN</sequence>
<dbReference type="SUPFAM" id="SSF53756">
    <property type="entry name" value="UDP-Glycosyltransferase/glycogen phosphorylase"/>
    <property type="match status" value="1"/>
</dbReference>
<dbReference type="InterPro" id="IPR003331">
    <property type="entry name" value="UDP_GlcNAc_Epimerase_2_dom"/>
</dbReference>
<keyword evidence="1" id="KW-0413">Isomerase</keyword>
<dbReference type="GO" id="GO:0016853">
    <property type="term" value="F:isomerase activity"/>
    <property type="evidence" value="ECO:0007669"/>
    <property type="project" value="UniProtKB-KW"/>
</dbReference>
<dbReference type="Gene3D" id="3.40.50.2000">
    <property type="entry name" value="Glycogen Phosphorylase B"/>
    <property type="match status" value="1"/>
</dbReference>
<dbReference type="EMBL" id="CP020557">
    <property type="protein sequence ID" value="ARF70346.1"/>
    <property type="molecule type" value="Genomic_DNA"/>
</dbReference>
<evidence type="ECO:0000256" key="1">
    <source>
        <dbReference type="RuleBase" id="RU003513"/>
    </source>
</evidence>